<dbReference type="GO" id="GO:0071051">
    <property type="term" value="P:poly(A)-dependent snoRNA 3'-end processing"/>
    <property type="evidence" value="ECO:0007669"/>
    <property type="project" value="TreeGrafter"/>
</dbReference>
<comment type="similarity">
    <text evidence="3">Belongs to the RNase PH family.</text>
</comment>
<dbReference type="GO" id="GO:0000176">
    <property type="term" value="C:nuclear exosome (RNase complex)"/>
    <property type="evidence" value="ECO:0007669"/>
    <property type="project" value="UniProtKB-ARBA"/>
</dbReference>
<keyword evidence="11" id="KW-1185">Reference proteome</keyword>
<gene>
    <name evidence="10" type="ORF">L210DRAFT_3448149</name>
</gene>
<sequence>MASSRIEILNDGALRSDGRKQYELREIDIDFSLQGSADASVTMRHGLTEVLVSVLGPREAKLRSHTIHDRANINVEVHIAAFSTSERRKRTRGDKRMLELASLVRSTFEPVVQTHLYPRSQIDIFIQVVQQDGGLLPACLNGTSLALATAGVAMFDFVCAISGGVHSTSPLLDLNTLEENDVPHISVAVMPRTGRVTLVTMDTRLHLDRFEEIFRLAVDAGTVLHDEMRAALAKRTQSLIAAVGSGEKTDYTKEVEMEELQ</sequence>
<dbReference type="InterPro" id="IPR050080">
    <property type="entry name" value="RNase_PH"/>
</dbReference>
<dbReference type="SUPFAM" id="SSF55666">
    <property type="entry name" value="Ribonuclease PH domain 2-like"/>
    <property type="match status" value="1"/>
</dbReference>
<dbReference type="GO" id="GO:0016075">
    <property type="term" value="P:rRNA catabolic process"/>
    <property type="evidence" value="ECO:0007669"/>
    <property type="project" value="TreeGrafter"/>
</dbReference>
<dbReference type="InterPro" id="IPR001247">
    <property type="entry name" value="ExoRNase_PH_dom1"/>
</dbReference>
<evidence type="ECO:0000259" key="8">
    <source>
        <dbReference type="Pfam" id="PF01138"/>
    </source>
</evidence>
<feature type="domain" description="Exoribonuclease phosphorolytic" evidence="9">
    <location>
        <begin position="156"/>
        <end position="219"/>
    </location>
</feature>
<dbReference type="SUPFAM" id="SSF54211">
    <property type="entry name" value="Ribosomal protein S5 domain 2-like"/>
    <property type="match status" value="1"/>
</dbReference>
<keyword evidence="4" id="KW-0963">Cytoplasm</keyword>
<evidence type="ECO:0000256" key="5">
    <source>
        <dbReference type="ARBA" id="ARBA00022835"/>
    </source>
</evidence>
<dbReference type="EMBL" id="WHUW01000012">
    <property type="protein sequence ID" value="KAF8440261.1"/>
    <property type="molecule type" value="Genomic_DNA"/>
</dbReference>
<evidence type="ECO:0000256" key="1">
    <source>
        <dbReference type="ARBA" id="ARBA00004496"/>
    </source>
</evidence>
<dbReference type="Gene3D" id="3.30.230.70">
    <property type="entry name" value="GHMP Kinase, N-terminal domain"/>
    <property type="match status" value="1"/>
</dbReference>
<dbReference type="AlphaFoldDB" id="A0AAD4BU61"/>
<dbReference type="InterPro" id="IPR027408">
    <property type="entry name" value="PNPase/RNase_PH_dom_sf"/>
</dbReference>
<dbReference type="Pfam" id="PF03725">
    <property type="entry name" value="RNase_PH_C"/>
    <property type="match status" value="1"/>
</dbReference>
<organism evidence="10 11">
    <name type="scientific">Boletus edulis BED1</name>
    <dbReference type="NCBI Taxonomy" id="1328754"/>
    <lineage>
        <taxon>Eukaryota</taxon>
        <taxon>Fungi</taxon>
        <taxon>Dikarya</taxon>
        <taxon>Basidiomycota</taxon>
        <taxon>Agaricomycotina</taxon>
        <taxon>Agaricomycetes</taxon>
        <taxon>Agaricomycetidae</taxon>
        <taxon>Boletales</taxon>
        <taxon>Boletineae</taxon>
        <taxon>Boletaceae</taxon>
        <taxon>Boletoideae</taxon>
        <taxon>Boletus</taxon>
    </lineage>
</organism>
<dbReference type="GO" id="GO:0003723">
    <property type="term" value="F:RNA binding"/>
    <property type="evidence" value="ECO:0007669"/>
    <property type="project" value="TreeGrafter"/>
</dbReference>
<dbReference type="GO" id="GO:0000177">
    <property type="term" value="C:cytoplasmic exosome (RNase complex)"/>
    <property type="evidence" value="ECO:0007669"/>
    <property type="project" value="TreeGrafter"/>
</dbReference>
<dbReference type="InterPro" id="IPR015847">
    <property type="entry name" value="ExoRNase_PH_dom2"/>
</dbReference>
<dbReference type="FunFam" id="3.30.230.70:FF:000004">
    <property type="entry name" value="Exosome complex component Rrp41"/>
    <property type="match status" value="1"/>
</dbReference>
<reference evidence="10" key="1">
    <citation type="submission" date="2019-10" db="EMBL/GenBank/DDBJ databases">
        <authorList>
            <consortium name="DOE Joint Genome Institute"/>
            <person name="Kuo A."/>
            <person name="Miyauchi S."/>
            <person name="Kiss E."/>
            <person name="Drula E."/>
            <person name="Kohler A."/>
            <person name="Sanchez-Garcia M."/>
            <person name="Andreopoulos B."/>
            <person name="Barry K.W."/>
            <person name="Bonito G."/>
            <person name="Buee M."/>
            <person name="Carver A."/>
            <person name="Chen C."/>
            <person name="Cichocki N."/>
            <person name="Clum A."/>
            <person name="Culley D."/>
            <person name="Crous P.W."/>
            <person name="Fauchery L."/>
            <person name="Girlanda M."/>
            <person name="Hayes R."/>
            <person name="Keri Z."/>
            <person name="LaButti K."/>
            <person name="Lipzen A."/>
            <person name="Lombard V."/>
            <person name="Magnuson J."/>
            <person name="Maillard F."/>
            <person name="Morin E."/>
            <person name="Murat C."/>
            <person name="Nolan M."/>
            <person name="Ohm R."/>
            <person name="Pangilinan J."/>
            <person name="Pereira M."/>
            <person name="Perotto S."/>
            <person name="Peter M."/>
            <person name="Riley R."/>
            <person name="Sitrit Y."/>
            <person name="Stielow B."/>
            <person name="Szollosi G."/>
            <person name="Zifcakova L."/>
            <person name="Stursova M."/>
            <person name="Spatafora J.W."/>
            <person name="Tedersoo L."/>
            <person name="Vaario L.-M."/>
            <person name="Yamada A."/>
            <person name="Yan M."/>
            <person name="Wang P."/>
            <person name="Xu J."/>
            <person name="Bruns T."/>
            <person name="Baldrian P."/>
            <person name="Vilgalys R."/>
            <person name="Henrissat B."/>
            <person name="Grigoriev I.V."/>
            <person name="Hibbett D."/>
            <person name="Nagy L.G."/>
            <person name="Martin F.M."/>
        </authorList>
    </citation>
    <scope>NUCLEOTIDE SEQUENCE</scope>
    <source>
        <strain evidence="10">BED1</strain>
    </source>
</reference>
<comment type="subunit">
    <text evidence="6">Component of the RNA exosome complex. Specifically part of the catalytically inactive RNA exosome core complex (Exo-9) which may associate with the catalytic subunits RRP6 and DIS3 in cytoplasmic- and nuclear-specific RNA exosome complex forms. Exo-9 is formed by a hexameric base ring of RNase PH domain-containing subunits and a cap ring consisting of CSL4, RRP4 and RRP40.</text>
</comment>
<name>A0AAD4BU61_BOLED</name>
<accession>A0AAD4BU61</accession>
<evidence type="ECO:0000256" key="4">
    <source>
        <dbReference type="ARBA" id="ARBA00022490"/>
    </source>
</evidence>
<evidence type="ECO:0000256" key="3">
    <source>
        <dbReference type="ARBA" id="ARBA00006678"/>
    </source>
</evidence>
<protein>
    <recommendedName>
        <fullName evidence="7">Ribosomal RNA-processing protein 41</fullName>
    </recommendedName>
</protein>
<dbReference type="Proteomes" id="UP001194468">
    <property type="component" value="Unassembled WGS sequence"/>
</dbReference>
<evidence type="ECO:0000259" key="9">
    <source>
        <dbReference type="Pfam" id="PF03725"/>
    </source>
</evidence>
<dbReference type="PANTHER" id="PTHR11953">
    <property type="entry name" value="EXOSOME COMPLEX COMPONENT"/>
    <property type="match status" value="1"/>
</dbReference>
<evidence type="ECO:0000313" key="11">
    <source>
        <dbReference type="Proteomes" id="UP001194468"/>
    </source>
</evidence>
<dbReference type="Pfam" id="PF01138">
    <property type="entry name" value="RNase_PH"/>
    <property type="match status" value="1"/>
</dbReference>
<dbReference type="PANTHER" id="PTHR11953:SF0">
    <property type="entry name" value="EXOSOME COMPLEX COMPONENT RRP41"/>
    <property type="match status" value="1"/>
</dbReference>
<feature type="domain" description="Exoribonuclease phosphorolytic" evidence="8">
    <location>
        <begin position="23"/>
        <end position="152"/>
    </location>
</feature>
<evidence type="ECO:0000256" key="7">
    <source>
        <dbReference type="ARBA" id="ARBA00077929"/>
    </source>
</evidence>
<dbReference type="InterPro" id="IPR020568">
    <property type="entry name" value="Ribosomal_Su5_D2-typ_SF"/>
</dbReference>
<comment type="subcellular location">
    <subcellularLocation>
        <location evidence="1">Cytoplasm</location>
    </subcellularLocation>
    <subcellularLocation>
        <location evidence="2">Nucleus</location>
        <location evidence="2">Nucleolus</location>
    </subcellularLocation>
</comment>
<dbReference type="GO" id="GO:0071028">
    <property type="term" value="P:nuclear mRNA surveillance"/>
    <property type="evidence" value="ECO:0007669"/>
    <property type="project" value="TreeGrafter"/>
</dbReference>
<reference evidence="10" key="2">
    <citation type="journal article" date="2020" name="Nat. Commun.">
        <title>Large-scale genome sequencing of mycorrhizal fungi provides insights into the early evolution of symbiotic traits.</title>
        <authorList>
            <person name="Miyauchi S."/>
            <person name="Kiss E."/>
            <person name="Kuo A."/>
            <person name="Drula E."/>
            <person name="Kohler A."/>
            <person name="Sanchez-Garcia M."/>
            <person name="Morin E."/>
            <person name="Andreopoulos B."/>
            <person name="Barry K.W."/>
            <person name="Bonito G."/>
            <person name="Buee M."/>
            <person name="Carver A."/>
            <person name="Chen C."/>
            <person name="Cichocki N."/>
            <person name="Clum A."/>
            <person name="Culley D."/>
            <person name="Crous P.W."/>
            <person name="Fauchery L."/>
            <person name="Girlanda M."/>
            <person name="Hayes R.D."/>
            <person name="Keri Z."/>
            <person name="LaButti K."/>
            <person name="Lipzen A."/>
            <person name="Lombard V."/>
            <person name="Magnuson J."/>
            <person name="Maillard F."/>
            <person name="Murat C."/>
            <person name="Nolan M."/>
            <person name="Ohm R.A."/>
            <person name="Pangilinan J."/>
            <person name="Pereira M.F."/>
            <person name="Perotto S."/>
            <person name="Peter M."/>
            <person name="Pfister S."/>
            <person name="Riley R."/>
            <person name="Sitrit Y."/>
            <person name="Stielow J.B."/>
            <person name="Szollosi G."/>
            <person name="Zifcakova L."/>
            <person name="Stursova M."/>
            <person name="Spatafora J.W."/>
            <person name="Tedersoo L."/>
            <person name="Vaario L.M."/>
            <person name="Yamada A."/>
            <person name="Yan M."/>
            <person name="Wang P."/>
            <person name="Xu J."/>
            <person name="Bruns T."/>
            <person name="Baldrian P."/>
            <person name="Vilgalys R."/>
            <person name="Dunand C."/>
            <person name="Henrissat B."/>
            <person name="Grigoriev I.V."/>
            <person name="Hibbett D."/>
            <person name="Nagy L.G."/>
            <person name="Martin F.M."/>
        </authorList>
    </citation>
    <scope>NUCLEOTIDE SEQUENCE</scope>
    <source>
        <strain evidence="10">BED1</strain>
    </source>
</reference>
<dbReference type="InterPro" id="IPR036345">
    <property type="entry name" value="ExoRNase_PH_dom2_sf"/>
</dbReference>
<evidence type="ECO:0000256" key="6">
    <source>
        <dbReference type="ARBA" id="ARBA00063066"/>
    </source>
</evidence>
<comment type="caution">
    <text evidence="10">The sequence shown here is derived from an EMBL/GenBank/DDBJ whole genome shotgun (WGS) entry which is preliminary data.</text>
</comment>
<dbReference type="CDD" id="cd11370">
    <property type="entry name" value="RNase_PH_RRP41"/>
    <property type="match status" value="1"/>
</dbReference>
<dbReference type="GO" id="GO:0005730">
    <property type="term" value="C:nucleolus"/>
    <property type="evidence" value="ECO:0007669"/>
    <property type="project" value="UniProtKB-SubCell"/>
</dbReference>
<keyword evidence="5" id="KW-0271">Exosome</keyword>
<dbReference type="GO" id="GO:0034475">
    <property type="term" value="P:U4 snRNA 3'-end processing"/>
    <property type="evidence" value="ECO:0007669"/>
    <property type="project" value="TreeGrafter"/>
</dbReference>
<proteinExistence type="inferred from homology"/>
<evidence type="ECO:0000313" key="10">
    <source>
        <dbReference type="EMBL" id="KAF8440261.1"/>
    </source>
</evidence>
<evidence type="ECO:0000256" key="2">
    <source>
        <dbReference type="ARBA" id="ARBA00004604"/>
    </source>
</evidence>